<dbReference type="AlphaFoldDB" id="A0A8J8NR89"/>
<dbReference type="EMBL" id="RRYP01009445">
    <property type="protein sequence ID" value="TNV79065.1"/>
    <property type="molecule type" value="Genomic_DNA"/>
</dbReference>
<gene>
    <name evidence="2" type="ORF">FGO68_gene1020</name>
</gene>
<dbReference type="Gene3D" id="2.20.110.10">
    <property type="entry name" value="Histone H3 K4-specific methyltransferase SET7/9 N-terminal domain"/>
    <property type="match status" value="2"/>
</dbReference>
<dbReference type="SUPFAM" id="SSF82185">
    <property type="entry name" value="Histone H3 K4-specific methyltransferase SET7/9 N-terminal domain"/>
    <property type="match status" value="1"/>
</dbReference>
<name>A0A8J8NR89_HALGN</name>
<dbReference type="Pfam" id="PF02493">
    <property type="entry name" value="MORN"/>
    <property type="match status" value="4"/>
</dbReference>
<proteinExistence type="predicted"/>
<accession>A0A8J8NR89</accession>
<comment type="caution">
    <text evidence="2">The sequence shown here is derived from an EMBL/GenBank/DDBJ whole genome shotgun (WGS) entry which is preliminary data.</text>
</comment>
<evidence type="ECO:0000256" key="1">
    <source>
        <dbReference type="ARBA" id="ARBA00022737"/>
    </source>
</evidence>
<evidence type="ECO:0000313" key="2">
    <source>
        <dbReference type="EMBL" id="TNV79065.1"/>
    </source>
</evidence>
<dbReference type="PANTHER" id="PTHR23084:SF263">
    <property type="entry name" value="MORN REPEAT-CONTAINING PROTEIN 1"/>
    <property type="match status" value="1"/>
</dbReference>
<protein>
    <recommendedName>
        <fullName evidence="4">MORN repeat protein</fullName>
    </recommendedName>
</protein>
<keyword evidence="3" id="KW-1185">Reference proteome</keyword>
<keyword evidence="1" id="KW-0677">Repeat</keyword>
<evidence type="ECO:0000313" key="3">
    <source>
        <dbReference type="Proteomes" id="UP000785679"/>
    </source>
</evidence>
<organism evidence="2 3">
    <name type="scientific">Halteria grandinella</name>
    <dbReference type="NCBI Taxonomy" id="5974"/>
    <lineage>
        <taxon>Eukaryota</taxon>
        <taxon>Sar</taxon>
        <taxon>Alveolata</taxon>
        <taxon>Ciliophora</taxon>
        <taxon>Intramacronucleata</taxon>
        <taxon>Spirotrichea</taxon>
        <taxon>Stichotrichia</taxon>
        <taxon>Sporadotrichida</taxon>
        <taxon>Halteriidae</taxon>
        <taxon>Halteria</taxon>
    </lineage>
</organism>
<dbReference type="SMART" id="SM00698">
    <property type="entry name" value="MORN"/>
    <property type="match status" value="4"/>
</dbReference>
<dbReference type="PANTHER" id="PTHR23084">
    <property type="entry name" value="PHOSPHATIDYLINOSITOL-4-PHOSPHATE 5-KINASE RELATED"/>
    <property type="match status" value="1"/>
</dbReference>
<dbReference type="OrthoDB" id="285822at2759"/>
<sequence>MRFFVNQFQESIQLRVQLHSIKEGVSQQSMLLDDHTFNSMLLGRFIESMNIPLGEYVPFLNDNQQSTLAQTASDKMFIPSLDVLNSHICKDKTVQMIPFEGLVRQKNNKLANGVYYGQLLNGKRDGFGQLYAINCNKEPEIYCCHWSQGIPTKGRWLSFDIKGQCLTYEGGFNELYLAEGFATLLYGSGGLYSGYFKSGKRSGFGKLIWKKGEYTGEWRDNKFEGQGEIRFHNGTIYKGQFIADDLVKGTHLYKNGSRYDGMFINEQFQGMGKLTYGNGIYQRGEWHRDQKIGEHKIHGKDGTLMYAVTFNNDRSVKVIEML</sequence>
<evidence type="ECO:0008006" key="4">
    <source>
        <dbReference type="Google" id="ProtNLM"/>
    </source>
</evidence>
<dbReference type="Proteomes" id="UP000785679">
    <property type="component" value="Unassembled WGS sequence"/>
</dbReference>
<reference evidence="2" key="1">
    <citation type="submission" date="2019-06" db="EMBL/GenBank/DDBJ databases">
        <authorList>
            <person name="Zheng W."/>
        </authorList>
    </citation>
    <scope>NUCLEOTIDE SEQUENCE</scope>
    <source>
        <strain evidence="2">QDHG01</strain>
    </source>
</reference>
<dbReference type="InterPro" id="IPR003409">
    <property type="entry name" value="MORN"/>
</dbReference>